<evidence type="ECO:0000313" key="3">
    <source>
        <dbReference type="Proteomes" id="UP000593567"/>
    </source>
</evidence>
<feature type="compositionally biased region" description="Polar residues" evidence="1">
    <location>
        <begin position="188"/>
        <end position="208"/>
    </location>
</feature>
<dbReference type="AlphaFoldDB" id="A0A7J7IV02"/>
<sequence length="406" mass="45661">MVLIRNNVQKESTYGWYPSQVNVYENPRAKHGYDKECLFRHWESQLHYTNPNGVKSVTPPTCKASLRSTPRSRSSKASVSKTPVPKLLLTGSRPASLPQQQYNPPPQFTFEKSRPSTKAHNHIPTPHMSKGHHGWQPQPTIIGVVDPDGPFIAPSPNLEVAEHDCVNISTPKPSIKGVTTPVEKRLSSRPSTPAQQLSGSFRAQSATLNRPRVASTRPVRSAGVRPQTTEVTQITTPVPFALQENIANNEDTQISQLASWSPSKPSPRIFQSPGKVEMSEVEEELDRPPTPVNLRSPTPTDIEHTTYFSQLDKYGWLAEIPGDPLNLKKTTDRLPYTVKCREPRIADYPYKTKVIVGDTFFLNTIPRKPMTFDVHPEWQSETFVAKRKELAKQGKVFHTRNFGFVY</sequence>
<feature type="compositionally biased region" description="Polar residues" evidence="1">
    <location>
        <begin position="49"/>
        <end position="59"/>
    </location>
</feature>
<dbReference type="Proteomes" id="UP000593567">
    <property type="component" value="Unassembled WGS sequence"/>
</dbReference>
<name>A0A7J7IV02_BUGNE</name>
<accession>A0A7J7IV02</accession>
<feature type="region of interest" description="Disordered" evidence="1">
    <location>
        <begin position="281"/>
        <end position="301"/>
    </location>
</feature>
<comment type="caution">
    <text evidence="2">The sequence shown here is derived from an EMBL/GenBank/DDBJ whole genome shotgun (WGS) entry which is preliminary data.</text>
</comment>
<proteinExistence type="predicted"/>
<evidence type="ECO:0000256" key="1">
    <source>
        <dbReference type="SAM" id="MobiDB-lite"/>
    </source>
</evidence>
<feature type="compositionally biased region" description="Polar residues" evidence="1">
    <location>
        <begin position="66"/>
        <end position="81"/>
    </location>
</feature>
<dbReference type="EMBL" id="VXIV02003403">
    <property type="protein sequence ID" value="KAF6017397.1"/>
    <property type="molecule type" value="Genomic_DNA"/>
</dbReference>
<keyword evidence="3" id="KW-1185">Reference proteome</keyword>
<feature type="region of interest" description="Disordered" evidence="1">
    <location>
        <begin position="49"/>
        <end position="105"/>
    </location>
</feature>
<gene>
    <name evidence="2" type="ORF">EB796_024293</name>
</gene>
<reference evidence="2" key="1">
    <citation type="submission" date="2020-06" db="EMBL/GenBank/DDBJ databases">
        <title>Draft genome of Bugula neritina, a colonial animal packing powerful symbionts and potential medicines.</title>
        <authorList>
            <person name="Rayko M."/>
        </authorList>
    </citation>
    <scope>NUCLEOTIDE SEQUENCE [LARGE SCALE GENOMIC DNA]</scope>
    <source>
        <strain evidence="2">Kwan_BN1</strain>
    </source>
</reference>
<dbReference type="OrthoDB" id="10022495at2759"/>
<protein>
    <submittedName>
        <fullName evidence="2">Uncharacterized protein</fullName>
    </submittedName>
</protein>
<feature type="region of interest" description="Disordered" evidence="1">
    <location>
        <begin position="171"/>
        <end position="230"/>
    </location>
</feature>
<evidence type="ECO:0000313" key="2">
    <source>
        <dbReference type="EMBL" id="KAF6017397.1"/>
    </source>
</evidence>
<organism evidence="2 3">
    <name type="scientific">Bugula neritina</name>
    <name type="common">Brown bryozoan</name>
    <name type="synonym">Sertularia neritina</name>
    <dbReference type="NCBI Taxonomy" id="10212"/>
    <lineage>
        <taxon>Eukaryota</taxon>
        <taxon>Metazoa</taxon>
        <taxon>Spiralia</taxon>
        <taxon>Lophotrochozoa</taxon>
        <taxon>Bryozoa</taxon>
        <taxon>Gymnolaemata</taxon>
        <taxon>Cheilostomatida</taxon>
        <taxon>Flustrina</taxon>
        <taxon>Buguloidea</taxon>
        <taxon>Bugulidae</taxon>
        <taxon>Bugula</taxon>
    </lineage>
</organism>